<proteinExistence type="predicted"/>
<dbReference type="AlphaFoldDB" id="A0A150GVQ6"/>
<sequence>MGEGQTAWKFFNSLNNIIFATYQRERNRFTVTPSIAIPGPIGSGENLEAIIGEIQDLAGRIGSGENLENLRRGATAARDAVIAALRMPNPDGSSNTTGLFQRMAQGGGLGAGLAQMQGLQGSAADASFFAAAANRLG</sequence>
<dbReference type="Proteomes" id="UP000075714">
    <property type="component" value="Unassembled WGS sequence"/>
</dbReference>
<gene>
    <name evidence="1" type="ORF">GPECTOR_6g700</name>
</gene>
<organism evidence="1 2">
    <name type="scientific">Gonium pectorale</name>
    <name type="common">Green alga</name>
    <dbReference type="NCBI Taxonomy" id="33097"/>
    <lineage>
        <taxon>Eukaryota</taxon>
        <taxon>Viridiplantae</taxon>
        <taxon>Chlorophyta</taxon>
        <taxon>core chlorophytes</taxon>
        <taxon>Chlorophyceae</taxon>
        <taxon>CS clade</taxon>
        <taxon>Chlamydomonadales</taxon>
        <taxon>Volvocaceae</taxon>
        <taxon>Gonium</taxon>
    </lineage>
</organism>
<reference evidence="2" key="1">
    <citation type="journal article" date="2016" name="Nat. Commun.">
        <title>The Gonium pectorale genome demonstrates co-option of cell cycle regulation during the evolution of multicellularity.</title>
        <authorList>
            <person name="Hanschen E.R."/>
            <person name="Marriage T.N."/>
            <person name="Ferris P.J."/>
            <person name="Hamaji T."/>
            <person name="Toyoda A."/>
            <person name="Fujiyama A."/>
            <person name="Neme R."/>
            <person name="Noguchi H."/>
            <person name="Minakuchi Y."/>
            <person name="Suzuki M."/>
            <person name="Kawai-Toyooka H."/>
            <person name="Smith D.R."/>
            <person name="Sparks H."/>
            <person name="Anderson J."/>
            <person name="Bakaric R."/>
            <person name="Luria V."/>
            <person name="Karger A."/>
            <person name="Kirschner M.W."/>
            <person name="Durand P.M."/>
            <person name="Michod R.E."/>
            <person name="Nozaki H."/>
            <person name="Olson B.J."/>
        </authorList>
    </citation>
    <scope>NUCLEOTIDE SEQUENCE [LARGE SCALE GENOMIC DNA]</scope>
    <source>
        <strain evidence="2">NIES-2863</strain>
    </source>
</reference>
<comment type="caution">
    <text evidence="1">The sequence shown here is derived from an EMBL/GenBank/DDBJ whole genome shotgun (WGS) entry which is preliminary data.</text>
</comment>
<evidence type="ECO:0000313" key="1">
    <source>
        <dbReference type="EMBL" id="KXZ53782.1"/>
    </source>
</evidence>
<dbReference type="EMBL" id="LSYV01000007">
    <property type="protein sequence ID" value="KXZ53782.1"/>
    <property type="molecule type" value="Genomic_DNA"/>
</dbReference>
<name>A0A150GVQ6_GONPE</name>
<evidence type="ECO:0000313" key="2">
    <source>
        <dbReference type="Proteomes" id="UP000075714"/>
    </source>
</evidence>
<accession>A0A150GVQ6</accession>
<keyword evidence="2" id="KW-1185">Reference proteome</keyword>
<protein>
    <submittedName>
        <fullName evidence="1">Uncharacterized protein</fullName>
    </submittedName>
</protein>